<feature type="domain" description="Nudix hydrolase" evidence="3">
    <location>
        <begin position="19"/>
        <end position="151"/>
    </location>
</feature>
<dbReference type="GO" id="GO:0016787">
    <property type="term" value="F:hydrolase activity"/>
    <property type="evidence" value="ECO:0007669"/>
    <property type="project" value="UniProtKB-KW"/>
</dbReference>
<dbReference type="EMBL" id="OUNR01000001">
    <property type="protein sequence ID" value="SPP63467.1"/>
    <property type="molecule type" value="Genomic_DNA"/>
</dbReference>
<gene>
    <name evidence="4" type="ORF">NITLEN_10553</name>
</gene>
<dbReference type="OrthoDB" id="9761969at2"/>
<dbReference type="RefSeq" id="WP_121987994.1">
    <property type="nucleotide sequence ID" value="NZ_OUNR01000001.1"/>
</dbReference>
<dbReference type="PROSITE" id="PS00893">
    <property type="entry name" value="NUDIX_BOX"/>
    <property type="match status" value="1"/>
</dbReference>
<reference evidence="5" key="1">
    <citation type="submission" date="2018-04" db="EMBL/GenBank/DDBJ databases">
        <authorList>
            <person name="Lucker S."/>
            <person name="Sakoula D."/>
        </authorList>
    </citation>
    <scope>NUCLEOTIDE SEQUENCE [LARGE SCALE GENOMIC DNA]</scope>
</reference>
<dbReference type="Gene3D" id="3.90.79.10">
    <property type="entry name" value="Nucleoside Triphosphate Pyrophosphohydrolase"/>
    <property type="match status" value="1"/>
</dbReference>
<comment type="cofactor">
    <cofactor evidence="1">
        <name>Mg(2+)</name>
        <dbReference type="ChEBI" id="CHEBI:18420"/>
    </cofactor>
</comment>
<keyword evidence="5" id="KW-1185">Reference proteome</keyword>
<dbReference type="PANTHER" id="PTHR43046">
    <property type="entry name" value="GDP-MANNOSE MANNOSYL HYDROLASE"/>
    <property type="match status" value="1"/>
</dbReference>
<dbReference type="AlphaFoldDB" id="A0A330L2C1"/>
<keyword evidence="2 4" id="KW-0378">Hydrolase</keyword>
<evidence type="ECO:0000259" key="3">
    <source>
        <dbReference type="PROSITE" id="PS51462"/>
    </source>
</evidence>
<evidence type="ECO:0000256" key="2">
    <source>
        <dbReference type="ARBA" id="ARBA00022801"/>
    </source>
</evidence>
<dbReference type="InterPro" id="IPR000086">
    <property type="entry name" value="NUDIX_hydrolase_dom"/>
</dbReference>
<organism evidence="4 5">
    <name type="scientific">Nitrospira lenta</name>
    <dbReference type="NCBI Taxonomy" id="1436998"/>
    <lineage>
        <taxon>Bacteria</taxon>
        <taxon>Pseudomonadati</taxon>
        <taxon>Nitrospirota</taxon>
        <taxon>Nitrospiria</taxon>
        <taxon>Nitrospirales</taxon>
        <taxon>Nitrospiraceae</taxon>
        <taxon>Nitrospira</taxon>
    </lineage>
</organism>
<proteinExistence type="predicted"/>
<dbReference type="Pfam" id="PF00293">
    <property type="entry name" value="NUDIX"/>
    <property type="match status" value="1"/>
</dbReference>
<evidence type="ECO:0000313" key="5">
    <source>
        <dbReference type="Proteomes" id="UP000248168"/>
    </source>
</evidence>
<sequence length="168" mass="18650">MPIPDFIKSLRSKIGTELLQVPTAMVFAYDDSGRLLLIQDKDSGRWSAPSGIIDPHELPSDAAVREAWEEAGVFVELTHLLGVFAGEHFSKTYDNGDQLAAVTTVFSARVIRGTPRPDHEETSDARFFSPSEIDTLSCSEHFLVIRKAVNQNQRQAYFKPSTWQPSGA</sequence>
<dbReference type="PANTHER" id="PTHR43046:SF14">
    <property type="entry name" value="MUTT_NUDIX FAMILY PROTEIN"/>
    <property type="match status" value="1"/>
</dbReference>
<name>A0A330L2C1_9BACT</name>
<dbReference type="InterPro" id="IPR015797">
    <property type="entry name" value="NUDIX_hydrolase-like_dom_sf"/>
</dbReference>
<accession>A0A330L2C1</accession>
<evidence type="ECO:0000256" key="1">
    <source>
        <dbReference type="ARBA" id="ARBA00001946"/>
    </source>
</evidence>
<protein>
    <submittedName>
        <fullName evidence="4">Putative NUDIX-like hydrolase (Modular protein)</fullName>
    </submittedName>
</protein>
<dbReference type="PROSITE" id="PS51462">
    <property type="entry name" value="NUDIX"/>
    <property type="match status" value="1"/>
</dbReference>
<dbReference type="Proteomes" id="UP000248168">
    <property type="component" value="Unassembled WGS sequence"/>
</dbReference>
<dbReference type="InParanoid" id="A0A330L2C1"/>
<evidence type="ECO:0000313" key="4">
    <source>
        <dbReference type="EMBL" id="SPP63467.1"/>
    </source>
</evidence>
<dbReference type="SUPFAM" id="SSF55811">
    <property type="entry name" value="Nudix"/>
    <property type="match status" value="1"/>
</dbReference>
<dbReference type="InterPro" id="IPR020084">
    <property type="entry name" value="NUDIX_hydrolase_CS"/>
</dbReference>